<keyword evidence="2" id="KW-1185">Reference proteome</keyword>
<organism evidence="1 2">
    <name type="scientific">Steccherinum ochraceum</name>
    <dbReference type="NCBI Taxonomy" id="92696"/>
    <lineage>
        <taxon>Eukaryota</taxon>
        <taxon>Fungi</taxon>
        <taxon>Dikarya</taxon>
        <taxon>Basidiomycota</taxon>
        <taxon>Agaricomycotina</taxon>
        <taxon>Agaricomycetes</taxon>
        <taxon>Polyporales</taxon>
        <taxon>Steccherinaceae</taxon>
        <taxon>Steccherinum</taxon>
    </lineage>
</organism>
<evidence type="ECO:0008006" key="3">
    <source>
        <dbReference type="Google" id="ProtNLM"/>
    </source>
</evidence>
<dbReference type="Proteomes" id="UP000292702">
    <property type="component" value="Unassembled WGS sequence"/>
</dbReference>
<accession>A0A4R0RL72</accession>
<proteinExistence type="predicted"/>
<gene>
    <name evidence="1" type="ORF">EIP91_002155</name>
</gene>
<evidence type="ECO:0000313" key="2">
    <source>
        <dbReference type="Proteomes" id="UP000292702"/>
    </source>
</evidence>
<sequence length="376" mass="42988">MSQFTLFMESTTSSTFHQHVLKLVIDVGEEWNQSWIALIPARLSPILGQVKLLALKNIDLSQAHPSIYRIFSLFRPLQELSLETIRCHQYSQIARLAHSTQADYVLISDPSYSRPLEERCLDMARTFPVGRRLSAVELQLTWSELGQLSRCWSFLHASLHVSFYVHGADTPGPRDLRKWGVFWRRLFGLFESMSNNRPSTPFSHSTQTLHFAFRAKLDFKLSEDIVNIDNSKKLTTSSGTTTGLGIGSRTRSRRFAVSFNVDYLAAVPYMLQQAASCRTPQVTLDFYTAKEPTIDPMAFYRPAEWAAIDDGLCCPPYSQVTLYSSSPIHTLPTCYKCTDDFCKELLPQLWARNIVGKCIGDCIYHIVQKDWWDDYD</sequence>
<reference evidence="1 2" key="1">
    <citation type="submission" date="2018-11" db="EMBL/GenBank/DDBJ databases">
        <title>Genome assembly of Steccherinum ochraceum LE-BIN_3174, the white-rot fungus of the Steccherinaceae family (The Residual Polyporoid clade, Polyporales, Basidiomycota).</title>
        <authorList>
            <person name="Fedorova T.V."/>
            <person name="Glazunova O.A."/>
            <person name="Landesman E.O."/>
            <person name="Moiseenko K.V."/>
            <person name="Psurtseva N.V."/>
            <person name="Savinova O.S."/>
            <person name="Shakhova N.V."/>
            <person name="Tyazhelova T.V."/>
            <person name="Vasina D.V."/>
        </authorList>
    </citation>
    <scope>NUCLEOTIDE SEQUENCE [LARGE SCALE GENOMIC DNA]</scope>
    <source>
        <strain evidence="1 2">LE-BIN_3174</strain>
    </source>
</reference>
<name>A0A4R0RL72_9APHY</name>
<comment type="caution">
    <text evidence="1">The sequence shown here is derived from an EMBL/GenBank/DDBJ whole genome shotgun (WGS) entry which is preliminary data.</text>
</comment>
<protein>
    <recommendedName>
        <fullName evidence="3">F-box domain-containing protein</fullName>
    </recommendedName>
</protein>
<dbReference type="EMBL" id="RWJN01000161">
    <property type="protein sequence ID" value="TCD65849.1"/>
    <property type="molecule type" value="Genomic_DNA"/>
</dbReference>
<dbReference type="AlphaFoldDB" id="A0A4R0RL72"/>
<evidence type="ECO:0000313" key="1">
    <source>
        <dbReference type="EMBL" id="TCD65849.1"/>
    </source>
</evidence>